<accession>A0ACB8CYG1</accession>
<gene>
    <name evidence="1" type="ORF">HPB49_016981</name>
</gene>
<dbReference type="EMBL" id="CM023473">
    <property type="protein sequence ID" value="KAH7954252.1"/>
    <property type="molecule type" value="Genomic_DNA"/>
</dbReference>
<sequence length="425" mass="48869">MIRICSCAVRGGIANFMSQSVRHRHAKTRNPFKKVEPLAVKLEEPERSGPLGSDFSGSYEFDDIEEDPETVLEHVEHYYDRHMDELRFERKKVRRAVVRRKYFKEIFPPETNLLTWAAKQQIHYLHILDPSEWTAERIAECFPVSVRGAKKLLKSRFTTATAERIAEHDNHVQLKWKALKTGKADEKISPTTKKLYLEGKLQEDQAYGNKTLPMPDQQSDIKALELSRHSTKPGEYSKLIAPYLKLKNPEKRVPDKKYEQASFEQQYEDIYTDDVAAATTLKRKGSQGMHVRIDEYKAATIKKPEQDARHCMDFSTAKHVSASEHASDTVSASLQGKDSSLTVEGATKHDETFDILEAFKYKRDDTRSQRASNEIAKDYKYSADNEEVLQRRITIPSHLKNQGSAVHRVGKCYYDDDGEILYKVP</sequence>
<dbReference type="Proteomes" id="UP000821865">
    <property type="component" value="Chromosome 4"/>
</dbReference>
<reference evidence="1" key="1">
    <citation type="submission" date="2020-05" db="EMBL/GenBank/DDBJ databases">
        <title>Large-scale comparative analyses of tick genomes elucidate their genetic diversity and vector capacities.</title>
        <authorList>
            <person name="Jia N."/>
            <person name="Wang J."/>
            <person name="Shi W."/>
            <person name="Du L."/>
            <person name="Sun Y."/>
            <person name="Zhan W."/>
            <person name="Jiang J."/>
            <person name="Wang Q."/>
            <person name="Zhang B."/>
            <person name="Ji P."/>
            <person name="Sakyi L.B."/>
            <person name="Cui X."/>
            <person name="Yuan T."/>
            <person name="Jiang B."/>
            <person name="Yang W."/>
            <person name="Lam T.T.-Y."/>
            <person name="Chang Q."/>
            <person name="Ding S."/>
            <person name="Wang X."/>
            <person name="Zhu J."/>
            <person name="Ruan X."/>
            <person name="Zhao L."/>
            <person name="Wei J."/>
            <person name="Que T."/>
            <person name="Du C."/>
            <person name="Cheng J."/>
            <person name="Dai P."/>
            <person name="Han X."/>
            <person name="Huang E."/>
            <person name="Gao Y."/>
            <person name="Liu J."/>
            <person name="Shao H."/>
            <person name="Ye R."/>
            <person name="Li L."/>
            <person name="Wei W."/>
            <person name="Wang X."/>
            <person name="Wang C."/>
            <person name="Yang T."/>
            <person name="Huo Q."/>
            <person name="Li W."/>
            <person name="Guo W."/>
            <person name="Chen H."/>
            <person name="Zhou L."/>
            <person name="Ni X."/>
            <person name="Tian J."/>
            <person name="Zhou Y."/>
            <person name="Sheng Y."/>
            <person name="Liu T."/>
            <person name="Pan Y."/>
            <person name="Xia L."/>
            <person name="Li J."/>
            <person name="Zhao F."/>
            <person name="Cao W."/>
        </authorList>
    </citation>
    <scope>NUCLEOTIDE SEQUENCE</scope>
    <source>
        <strain evidence="1">Dsil-2018</strain>
    </source>
</reference>
<organism evidence="1 2">
    <name type="scientific">Dermacentor silvarum</name>
    <name type="common">Tick</name>
    <dbReference type="NCBI Taxonomy" id="543639"/>
    <lineage>
        <taxon>Eukaryota</taxon>
        <taxon>Metazoa</taxon>
        <taxon>Ecdysozoa</taxon>
        <taxon>Arthropoda</taxon>
        <taxon>Chelicerata</taxon>
        <taxon>Arachnida</taxon>
        <taxon>Acari</taxon>
        <taxon>Parasitiformes</taxon>
        <taxon>Ixodida</taxon>
        <taxon>Ixodoidea</taxon>
        <taxon>Ixodidae</taxon>
        <taxon>Rhipicephalinae</taxon>
        <taxon>Dermacentor</taxon>
    </lineage>
</organism>
<name>A0ACB8CYG1_DERSI</name>
<protein>
    <submittedName>
        <fullName evidence="1">Uncharacterized protein</fullName>
    </submittedName>
</protein>
<comment type="caution">
    <text evidence="1">The sequence shown here is derived from an EMBL/GenBank/DDBJ whole genome shotgun (WGS) entry which is preliminary data.</text>
</comment>
<proteinExistence type="predicted"/>
<evidence type="ECO:0000313" key="2">
    <source>
        <dbReference type="Proteomes" id="UP000821865"/>
    </source>
</evidence>
<keyword evidence="2" id="KW-1185">Reference proteome</keyword>
<evidence type="ECO:0000313" key="1">
    <source>
        <dbReference type="EMBL" id="KAH7954252.1"/>
    </source>
</evidence>